<evidence type="ECO:0000313" key="2">
    <source>
        <dbReference type="Proteomes" id="UP001431783"/>
    </source>
</evidence>
<organism evidence="1 2">
    <name type="scientific">Henosepilachna vigintioctopunctata</name>
    <dbReference type="NCBI Taxonomy" id="420089"/>
    <lineage>
        <taxon>Eukaryota</taxon>
        <taxon>Metazoa</taxon>
        <taxon>Ecdysozoa</taxon>
        <taxon>Arthropoda</taxon>
        <taxon>Hexapoda</taxon>
        <taxon>Insecta</taxon>
        <taxon>Pterygota</taxon>
        <taxon>Neoptera</taxon>
        <taxon>Endopterygota</taxon>
        <taxon>Coleoptera</taxon>
        <taxon>Polyphaga</taxon>
        <taxon>Cucujiformia</taxon>
        <taxon>Coccinelloidea</taxon>
        <taxon>Coccinellidae</taxon>
        <taxon>Epilachninae</taxon>
        <taxon>Epilachnini</taxon>
        <taxon>Henosepilachna</taxon>
    </lineage>
</organism>
<keyword evidence="2" id="KW-1185">Reference proteome</keyword>
<protein>
    <submittedName>
        <fullName evidence="1">Uncharacterized protein</fullName>
    </submittedName>
</protein>
<comment type="caution">
    <text evidence="1">The sequence shown here is derived from an EMBL/GenBank/DDBJ whole genome shotgun (WGS) entry which is preliminary data.</text>
</comment>
<dbReference type="Proteomes" id="UP001431783">
    <property type="component" value="Unassembled WGS sequence"/>
</dbReference>
<sequence length="96" mass="11147">MLLLYGKQFMKFENYVGQLETVQRRLALRCVVDTGQSPLRLTRVVSVDFLVEEREQKANGTKVEDIDYHLTQAFTRHGCFGDHLKRIRKTESANCV</sequence>
<reference evidence="1 2" key="1">
    <citation type="submission" date="2023-03" db="EMBL/GenBank/DDBJ databases">
        <title>Genome insight into feeding habits of ladybird beetles.</title>
        <authorList>
            <person name="Li H.-S."/>
            <person name="Huang Y.-H."/>
            <person name="Pang H."/>
        </authorList>
    </citation>
    <scope>NUCLEOTIDE SEQUENCE [LARGE SCALE GENOMIC DNA]</scope>
    <source>
        <strain evidence="1">SYSU_2023b</strain>
        <tissue evidence="1">Whole body</tissue>
    </source>
</reference>
<evidence type="ECO:0000313" key="1">
    <source>
        <dbReference type="EMBL" id="KAK9884801.1"/>
    </source>
</evidence>
<proteinExistence type="predicted"/>
<dbReference type="AlphaFoldDB" id="A0AAW1UMG7"/>
<gene>
    <name evidence="1" type="ORF">WA026_009029</name>
</gene>
<accession>A0AAW1UMG7</accession>
<name>A0AAW1UMG7_9CUCU</name>
<dbReference type="EMBL" id="JARQZJ010000094">
    <property type="protein sequence ID" value="KAK9884801.1"/>
    <property type="molecule type" value="Genomic_DNA"/>
</dbReference>